<dbReference type="Proteomes" id="UP000448867">
    <property type="component" value="Unassembled WGS sequence"/>
</dbReference>
<name>A0A7X2LYS9_9BACI</name>
<protein>
    <submittedName>
        <fullName evidence="2">Uncharacterized protein</fullName>
    </submittedName>
</protein>
<reference evidence="2 3" key="1">
    <citation type="submission" date="2019-11" db="EMBL/GenBank/DDBJ databases">
        <title>Bacillus lacus genome.</title>
        <authorList>
            <person name="Allen C.J."/>
            <person name="Newman J.D."/>
        </authorList>
    </citation>
    <scope>NUCLEOTIDE SEQUENCE [LARGE SCALE GENOMIC DNA]</scope>
    <source>
        <strain evidence="2 3">KCTC 33946</strain>
    </source>
</reference>
<dbReference type="RefSeq" id="WP_154306081.1">
    <property type="nucleotide sequence ID" value="NZ_WKKI01000002.1"/>
</dbReference>
<evidence type="ECO:0000256" key="1">
    <source>
        <dbReference type="SAM" id="Coils"/>
    </source>
</evidence>
<dbReference type="EMBL" id="WKKI01000002">
    <property type="protein sequence ID" value="MRX70954.1"/>
    <property type="molecule type" value="Genomic_DNA"/>
</dbReference>
<evidence type="ECO:0000313" key="3">
    <source>
        <dbReference type="Proteomes" id="UP000448867"/>
    </source>
</evidence>
<proteinExistence type="predicted"/>
<accession>A0A7X2LYS9</accession>
<gene>
    <name evidence="2" type="ORF">GJU40_02075</name>
</gene>
<organism evidence="2 3">
    <name type="scientific">Metabacillus lacus</name>
    <dbReference type="NCBI Taxonomy" id="1983721"/>
    <lineage>
        <taxon>Bacteria</taxon>
        <taxon>Bacillati</taxon>
        <taxon>Bacillota</taxon>
        <taxon>Bacilli</taxon>
        <taxon>Bacillales</taxon>
        <taxon>Bacillaceae</taxon>
        <taxon>Metabacillus</taxon>
    </lineage>
</organism>
<feature type="coiled-coil region" evidence="1">
    <location>
        <begin position="7"/>
        <end position="34"/>
    </location>
</feature>
<evidence type="ECO:0000313" key="2">
    <source>
        <dbReference type="EMBL" id="MRX70954.1"/>
    </source>
</evidence>
<dbReference type="AlphaFoldDB" id="A0A7X2LYS9"/>
<sequence length="99" mass="11520">MEKLIPRQELETMLNEVLDELNELEDKVTDSMANYIYMKELELQSAARDVELQLHELEGHMLEIQHQKPQYEENSALTVFKISTSFEKSICETSACLLT</sequence>
<keyword evidence="3" id="KW-1185">Reference proteome</keyword>
<comment type="caution">
    <text evidence="2">The sequence shown here is derived from an EMBL/GenBank/DDBJ whole genome shotgun (WGS) entry which is preliminary data.</text>
</comment>
<keyword evidence="1" id="KW-0175">Coiled coil</keyword>